<dbReference type="GO" id="GO:0005524">
    <property type="term" value="F:ATP binding"/>
    <property type="evidence" value="ECO:0007669"/>
    <property type="project" value="UniProtKB-UniRule"/>
</dbReference>
<dbReference type="HAMAP" id="MF_00409">
    <property type="entry name" value="LpxK"/>
    <property type="match status" value="1"/>
</dbReference>
<dbReference type="NCBIfam" id="TIGR00682">
    <property type="entry name" value="lpxK"/>
    <property type="match status" value="1"/>
</dbReference>
<evidence type="ECO:0000256" key="5">
    <source>
        <dbReference type="ARBA" id="ARBA00022516"/>
    </source>
</evidence>
<evidence type="ECO:0000256" key="6">
    <source>
        <dbReference type="ARBA" id="ARBA00022556"/>
    </source>
</evidence>
<reference evidence="15" key="1">
    <citation type="submission" date="2023-01" db="EMBL/GenBank/DDBJ databases">
        <title>Complete genome sequence of Planctobacterium marinum strain Dej080120_11.</title>
        <authorList>
            <person name="Ueki S."/>
            <person name="Maruyama F."/>
        </authorList>
    </citation>
    <scope>NUCLEOTIDE SEQUENCE</scope>
    <source>
        <strain evidence="15">Dej080120_11</strain>
    </source>
</reference>
<keyword evidence="6 13" id="KW-0441">Lipid A biosynthesis</keyword>
<dbReference type="AlphaFoldDB" id="A0AA48KSA0"/>
<proteinExistence type="inferred from homology"/>
<sequence length="326" mass="36090">MTKLEHAWYQSFGWSLLLLPISAVFWGLSALRRFCFSIGLTKIHKLPVPVVVIGNINVGGNGKTPLVIYLSSYLKQQGFRPGIVSRGYGGKAAQYPMTVEKHSDPAHSGDEPLFIKHRVNCPVVVDPNRVRGAQALITKHGCNVILSDDGLQHYRLGRDIEIAVVDGQRRQGNGYLLPAGPLREGKWRLKTVDFVVVNGGKLQGDEYMMSLEPGQLVNVKFKGQTKPLNQISGPVYAAAGIGNPGRFFTLLGNKGVKLEKTFAFPDHHQYKESDLPDGTVLMTEKDAVKCTDFAKDNWWFLPVSAKLTETFNQAFLTKLKAVKSKK</sequence>
<keyword evidence="7 13" id="KW-0808">Transferase</keyword>
<dbReference type="GO" id="GO:0009029">
    <property type="term" value="F:lipid-A 4'-kinase activity"/>
    <property type="evidence" value="ECO:0007669"/>
    <property type="project" value="UniProtKB-UniRule"/>
</dbReference>
<comment type="catalytic activity">
    <reaction evidence="13">
        <text>a lipid A disaccharide + ATP = a lipid IVA + ADP + H(+)</text>
        <dbReference type="Rhea" id="RHEA:67840"/>
        <dbReference type="ChEBI" id="CHEBI:15378"/>
        <dbReference type="ChEBI" id="CHEBI:30616"/>
        <dbReference type="ChEBI" id="CHEBI:176343"/>
        <dbReference type="ChEBI" id="CHEBI:176425"/>
        <dbReference type="ChEBI" id="CHEBI:456216"/>
        <dbReference type="EC" id="2.7.1.130"/>
    </reaction>
</comment>
<dbReference type="PANTHER" id="PTHR42724">
    <property type="entry name" value="TETRAACYLDISACCHARIDE 4'-KINASE"/>
    <property type="match status" value="1"/>
</dbReference>
<evidence type="ECO:0000256" key="11">
    <source>
        <dbReference type="ARBA" id="ARBA00023098"/>
    </source>
</evidence>
<dbReference type="InterPro" id="IPR003758">
    <property type="entry name" value="LpxK"/>
</dbReference>
<evidence type="ECO:0000256" key="1">
    <source>
        <dbReference type="ARBA" id="ARBA00002274"/>
    </source>
</evidence>
<keyword evidence="11 13" id="KW-0443">Lipid metabolism</keyword>
<keyword evidence="14" id="KW-1133">Transmembrane helix</keyword>
<evidence type="ECO:0000256" key="13">
    <source>
        <dbReference type="HAMAP-Rule" id="MF_00409"/>
    </source>
</evidence>
<evidence type="ECO:0000313" key="16">
    <source>
        <dbReference type="Proteomes" id="UP001333710"/>
    </source>
</evidence>
<keyword evidence="16" id="KW-1185">Reference proteome</keyword>
<accession>A0AA48KSA0</accession>
<dbReference type="RefSeq" id="WP_338292911.1">
    <property type="nucleotide sequence ID" value="NZ_AP027272.1"/>
</dbReference>
<dbReference type="Proteomes" id="UP001333710">
    <property type="component" value="Chromosome"/>
</dbReference>
<organism evidence="15 16">
    <name type="scientific">Planctobacterium marinum</name>
    <dbReference type="NCBI Taxonomy" id="1631968"/>
    <lineage>
        <taxon>Bacteria</taxon>
        <taxon>Pseudomonadati</taxon>
        <taxon>Pseudomonadota</taxon>
        <taxon>Gammaproteobacteria</taxon>
        <taxon>Alteromonadales</taxon>
        <taxon>Alteromonadaceae</taxon>
        <taxon>Planctobacterium</taxon>
    </lineage>
</organism>
<dbReference type="SUPFAM" id="SSF52540">
    <property type="entry name" value="P-loop containing nucleoside triphosphate hydrolases"/>
    <property type="match status" value="1"/>
</dbReference>
<feature type="binding site" evidence="13">
    <location>
        <begin position="57"/>
        <end position="64"/>
    </location>
    <ligand>
        <name>ATP</name>
        <dbReference type="ChEBI" id="CHEBI:30616"/>
    </ligand>
</feature>
<dbReference type="GO" id="GO:0005886">
    <property type="term" value="C:plasma membrane"/>
    <property type="evidence" value="ECO:0007669"/>
    <property type="project" value="TreeGrafter"/>
</dbReference>
<feature type="transmembrane region" description="Helical" evidence="14">
    <location>
        <begin position="12"/>
        <end position="31"/>
    </location>
</feature>
<dbReference type="GO" id="GO:0009245">
    <property type="term" value="P:lipid A biosynthetic process"/>
    <property type="evidence" value="ECO:0007669"/>
    <property type="project" value="UniProtKB-UniRule"/>
</dbReference>
<keyword evidence="14" id="KW-0472">Membrane</keyword>
<comment type="similarity">
    <text evidence="13">Belongs to the LpxK family.</text>
</comment>
<evidence type="ECO:0000256" key="3">
    <source>
        <dbReference type="ARBA" id="ARBA00012071"/>
    </source>
</evidence>
<dbReference type="Pfam" id="PF02606">
    <property type="entry name" value="LpxK"/>
    <property type="match status" value="1"/>
</dbReference>
<evidence type="ECO:0000256" key="14">
    <source>
        <dbReference type="SAM" id="Phobius"/>
    </source>
</evidence>
<keyword evidence="10 13" id="KW-0067">ATP-binding</keyword>
<protein>
    <recommendedName>
        <fullName evidence="4 13">Tetraacyldisaccharide 4'-kinase</fullName>
        <ecNumber evidence="3 13">2.7.1.130</ecNumber>
    </recommendedName>
    <alternativeName>
        <fullName evidence="12 13">Lipid A 4'-kinase</fullName>
    </alternativeName>
</protein>
<dbReference type="InterPro" id="IPR027417">
    <property type="entry name" value="P-loop_NTPase"/>
</dbReference>
<dbReference type="EC" id="2.7.1.130" evidence="3 13"/>
<gene>
    <name evidence="13 15" type="primary">lpxK</name>
    <name evidence="15" type="ORF">MACH26_24380</name>
</gene>
<keyword evidence="8 13" id="KW-0547">Nucleotide-binding</keyword>
<evidence type="ECO:0000256" key="12">
    <source>
        <dbReference type="ARBA" id="ARBA00029757"/>
    </source>
</evidence>
<evidence type="ECO:0000256" key="9">
    <source>
        <dbReference type="ARBA" id="ARBA00022777"/>
    </source>
</evidence>
<dbReference type="PANTHER" id="PTHR42724:SF1">
    <property type="entry name" value="TETRAACYLDISACCHARIDE 4'-KINASE, MITOCHONDRIAL-RELATED"/>
    <property type="match status" value="1"/>
</dbReference>
<name>A0AA48KSA0_9ALTE</name>
<evidence type="ECO:0000313" key="15">
    <source>
        <dbReference type="EMBL" id="BDX06917.1"/>
    </source>
</evidence>
<evidence type="ECO:0000256" key="10">
    <source>
        <dbReference type="ARBA" id="ARBA00022840"/>
    </source>
</evidence>
<comment type="pathway">
    <text evidence="2 13">Glycolipid biosynthesis; lipid IV(A) biosynthesis; lipid IV(A) from (3R)-3-hydroxytetradecanoyl-[acyl-carrier-protein] and UDP-N-acetyl-alpha-D-glucosamine: step 6/6.</text>
</comment>
<evidence type="ECO:0000256" key="2">
    <source>
        <dbReference type="ARBA" id="ARBA00004870"/>
    </source>
</evidence>
<dbReference type="EMBL" id="AP027272">
    <property type="protein sequence ID" value="BDX06917.1"/>
    <property type="molecule type" value="Genomic_DNA"/>
</dbReference>
<keyword evidence="5 13" id="KW-0444">Lipid biosynthesis</keyword>
<evidence type="ECO:0000256" key="8">
    <source>
        <dbReference type="ARBA" id="ARBA00022741"/>
    </source>
</evidence>
<evidence type="ECO:0000256" key="4">
    <source>
        <dbReference type="ARBA" id="ARBA00016436"/>
    </source>
</evidence>
<evidence type="ECO:0000256" key="7">
    <source>
        <dbReference type="ARBA" id="ARBA00022679"/>
    </source>
</evidence>
<dbReference type="GO" id="GO:0009244">
    <property type="term" value="P:lipopolysaccharide core region biosynthetic process"/>
    <property type="evidence" value="ECO:0007669"/>
    <property type="project" value="TreeGrafter"/>
</dbReference>
<comment type="function">
    <text evidence="1 13">Transfers the gamma-phosphate of ATP to the 4'-position of a tetraacyldisaccharide 1-phosphate intermediate (termed DS-1-P) to form tetraacyldisaccharide 1,4'-bis-phosphate (lipid IVA).</text>
</comment>
<dbReference type="KEGG" id="pmaw:MACH26_24380"/>
<keyword evidence="14" id="KW-0812">Transmembrane</keyword>
<keyword evidence="9 13" id="KW-0418">Kinase</keyword>